<dbReference type="RefSeq" id="WP_306979580.1">
    <property type="nucleotide sequence ID" value="NZ_JAUSUA010000001.1"/>
</dbReference>
<evidence type="ECO:0000313" key="2">
    <source>
        <dbReference type="Proteomes" id="UP001225034"/>
    </source>
</evidence>
<keyword evidence="2" id="KW-1185">Reference proteome</keyword>
<accession>A0ABT9YDK5</accession>
<dbReference type="PROSITE" id="PS51257">
    <property type="entry name" value="PROKAR_LIPOPROTEIN"/>
    <property type="match status" value="1"/>
</dbReference>
<dbReference type="EMBL" id="JAUSUA010000001">
    <property type="protein sequence ID" value="MDQ0205708.1"/>
    <property type="molecule type" value="Genomic_DNA"/>
</dbReference>
<evidence type="ECO:0000313" key="1">
    <source>
        <dbReference type="EMBL" id="MDQ0205708.1"/>
    </source>
</evidence>
<proteinExistence type="predicted"/>
<name>A0ABT9YDK5_9BACI</name>
<reference evidence="1 2" key="1">
    <citation type="submission" date="2023-07" db="EMBL/GenBank/DDBJ databases">
        <title>Genomic Encyclopedia of Type Strains, Phase IV (KMG-IV): sequencing the most valuable type-strain genomes for metagenomic binning, comparative biology and taxonomic classification.</title>
        <authorList>
            <person name="Goeker M."/>
        </authorList>
    </citation>
    <scope>NUCLEOTIDE SEQUENCE [LARGE SCALE GENOMIC DNA]</scope>
    <source>
        <strain evidence="1 2">DSM 19154</strain>
    </source>
</reference>
<gene>
    <name evidence="1" type="ORF">J2S05_000482</name>
</gene>
<dbReference type="Proteomes" id="UP001225034">
    <property type="component" value="Unassembled WGS sequence"/>
</dbReference>
<sequence>MKKYIFIVGTAFALTACSGGSMVGLGDSEEEFISEYGENQIGEDEDTFMFTYADETGYVAAGFVVDTAAFLQLNFSATDHPERTYEEAMDLIKEHIPADSEELDQRSSEIGEEIDFRSESFVDSPPEEVDEELEAQLFTVHLFSDEDDDSIYTSSLILGTETETAD</sequence>
<organism evidence="1 2">
    <name type="scientific">Alkalicoccobacillus murimartini</name>
    <dbReference type="NCBI Taxonomy" id="171685"/>
    <lineage>
        <taxon>Bacteria</taxon>
        <taxon>Bacillati</taxon>
        <taxon>Bacillota</taxon>
        <taxon>Bacilli</taxon>
        <taxon>Bacillales</taxon>
        <taxon>Bacillaceae</taxon>
        <taxon>Alkalicoccobacillus</taxon>
    </lineage>
</organism>
<evidence type="ECO:0008006" key="3">
    <source>
        <dbReference type="Google" id="ProtNLM"/>
    </source>
</evidence>
<protein>
    <recommendedName>
        <fullName evidence="3">DUF5067 domain-containing protein</fullName>
    </recommendedName>
</protein>
<comment type="caution">
    <text evidence="1">The sequence shown here is derived from an EMBL/GenBank/DDBJ whole genome shotgun (WGS) entry which is preliminary data.</text>
</comment>